<accession>A0A8I1WG50</accession>
<sequence length="160" mass="18799">MKIENIDLCKKAIIFEIQDSFQRTGKLPQKSQFKKVWKIEEVFGSWTEALIEAGFFRKTLLSEEQKEYIKQTIKQLNTFYRRDLKKNVSPPPEIETMVLAFAAVEAMRKTPSYPYTTRELRELLEKKVGSAPAFMSQIYPCMRGIDRRISNPRKGCYVLY</sequence>
<proteinExistence type="predicted"/>
<reference evidence="2" key="2">
    <citation type="submission" date="2023-03" db="EMBL/GenBank/DDBJ databases">
        <title>Complete genome sequences of 52 Bacillus and Priestia strains isolated from West-African fermentations and 26 reference strains from the DSMZ collection.</title>
        <authorList>
            <person name="Wiedenbein E.S."/>
            <person name="Canoy T.S."/>
            <person name="Hui Y."/>
            <person name="Parkouda C."/>
            <person name="Dawende C."/>
            <person name="Ametefe E."/>
            <person name="Jespersen L."/>
            <person name="Nielsen D.S."/>
        </authorList>
    </citation>
    <scope>NUCLEOTIDE SEQUENCE</scope>
    <source>
        <strain evidence="2">PRO56</strain>
        <plasmid evidence="2">unnamed1</plasmid>
    </source>
</reference>
<reference evidence="1" key="1">
    <citation type="submission" date="2021-03" db="EMBL/GenBank/DDBJ databases">
        <title>Isolation of Bacillus subtilis from fermented food sample.</title>
        <authorList>
            <person name="Lakshmanan V."/>
            <person name="Athira K."/>
            <person name="Rajagopal K."/>
        </authorList>
    </citation>
    <scope>NUCLEOTIDE SEQUENCE</scope>
    <source>
        <strain evidence="1">S1</strain>
    </source>
</reference>
<dbReference type="EMBL" id="CP120574">
    <property type="protein sequence ID" value="WEY82925.1"/>
    <property type="molecule type" value="Genomic_DNA"/>
</dbReference>
<evidence type="ECO:0000313" key="2">
    <source>
        <dbReference type="EMBL" id="WEY82925.1"/>
    </source>
</evidence>
<evidence type="ECO:0000313" key="4">
    <source>
        <dbReference type="Proteomes" id="UP001214898"/>
    </source>
</evidence>
<dbReference type="Proteomes" id="UP001214898">
    <property type="component" value="Plasmid unnamed1"/>
</dbReference>
<dbReference type="EMBL" id="JAGFPW010000026">
    <property type="protein sequence ID" value="MBO3796481.1"/>
    <property type="molecule type" value="Genomic_DNA"/>
</dbReference>
<dbReference type="AlphaFoldDB" id="A0A8I1WG50"/>
<dbReference type="RefSeq" id="WP_208556771.1">
    <property type="nucleotide sequence ID" value="NZ_JAGFPW010000026.1"/>
</dbReference>
<gene>
    <name evidence="1" type="ORF">J5227_19730</name>
    <name evidence="2" type="ORF">P5633_00245</name>
</gene>
<geneLocation type="plasmid" evidence="2 4">
    <name>unnamed1</name>
</geneLocation>
<organism evidence="1 3">
    <name type="scientific">Bacillus subtilis</name>
    <dbReference type="NCBI Taxonomy" id="1423"/>
    <lineage>
        <taxon>Bacteria</taxon>
        <taxon>Bacillati</taxon>
        <taxon>Bacillota</taxon>
        <taxon>Bacilli</taxon>
        <taxon>Bacillales</taxon>
        <taxon>Bacillaceae</taxon>
        <taxon>Bacillus</taxon>
    </lineage>
</organism>
<name>A0A8I1WG50_BACIU</name>
<evidence type="ECO:0000313" key="1">
    <source>
        <dbReference type="EMBL" id="MBO3796481.1"/>
    </source>
</evidence>
<protein>
    <submittedName>
        <fullName evidence="1">Uncharacterized protein</fullName>
    </submittedName>
</protein>
<dbReference type="Proteomes" id="UP000665181">
    <property type="component" value="Unassembled WGS sequence"/>
</dbReference>
<keyword evidence="2" id="KW-0614">Plasmid</keyword>
<evidence type="ECO:0000313" key="3">
    <source>
        <dbReference type="Proteomes" id="UP000665181"/>
    </source>
</evidence>